<sequence>MTHPSGRTRLTRSQIIAVMEACGPRRDELVIGLLGLQGLRPRQVSWLLYGDFDFERQTLTLIASNAEPHAWPRSAGQATSVPLDPDLAKAVHSYARYDRNAPRRPQDPLLSQHPGENRPITPEQVNHVVRKVSRERRAELGTEFTVADLRWSCAQNLLDESWPLEDIATLLGHTSRSVQKFLERGFD</sequence>
<accession>L0A231</accession>
<feature type="compositionally biased region" description="Basic and acidic residues" evidence="2">
    <location>
        <begin position="97"/>
        <end position="106"/>
    </location>
</feature>
<proteinExistence type="predicted"/>
<dbReference type="InterPro" id="IPR013762">
    <property type="entry name" value="Integrase-like_cat_sf"/>
</dbReference>
<dbReference type="Gene3D" id="1.10.443.10">
    <property type="entry name" value="Intergrase catalytic core"/>
    <property type="match status" value="1"/>
</dbReference>
<dbReference type="HOGENOM" id="CLU_1445469_0_0_0"/>
<dbReference type="AlphaFoldDB" id="L0A231"/>
<feature type="region of interest" description="Disordered" evidence="2">
    <location>
        <begin position="97"/>
        <end position="121"/>
    </location>
</feature>
<evidence type="ECO:0000256" key="1">
    <source>
        <dbReference type="ARBA" id="ARBA00023172"/>
    </source>
</evidence>
<feature type="domain" description="Tyr recombinase" evidence="3">
    <location>
        <begin position="5"/>
        <end position="187"/>
    </location>
</feature>
<dbReference type="OrthoDB" id="9978321at2"/>
<evidence type="ECO:0000259" key="3">
    <source>
        <dbReference type="PROSITE" id="PS51898"/>
    </source>
</evidence>
<evidence type="ECO:0000313" key="5">
    <source>
        <dbReference type="Proteomes" id="UP000010467"/>
    </source>
</evidence>
<dbReference type="GO" id="GO:0003677">
    <property type="term" value="F:DNA binding"/>
    <property type="evidence" value="ECO:0007669"/>
    <property type="project" value="InterPro"/>
</dbReference>
<evidence type="ECO:0000313" key="4">
    <source>
        <dbReference type="EMBL" id="AFZ67504.1"/>
    </source>
</evidence>
<dbReference type="KEGG" id="dpd:Deipe_2007"/>
<reference evidence="5" key="1">
    <citation type="submission" date="2012-03" db="EMBL/GenBank/DDBJ databases">
        <title>Complete sequence of chromosome of Deinococcus peraridilitoris DSM 19664.</title>
        <authorList>
            <person name="Lucas S."/>
            <person name="Copeland A."/>
            <person name="Lapidus A."/>
            <person name="Glavina del Rio T."/>
            <person name="Dalin E."/>
            <person name="Tice H."/>
            <person name="Bruce D."/>
            <person name="Goodwin L."/>
            <person name="Pitluck S."/>
            <person name="Peters L."/>
            <person name="Mikhailova N."/>
            <person name="Lu M."/>
            <person name="Kyrpides N."/>
            <person name="Mavromatis K."/>
            <person name="Ivanova N."/>
            <person name="Brettin T."/>
            <person name="Detter J.C."/>
            <person name="Han C."/>
            <person name="Larimer F."/>
            <person name="Land M."/>
            <person name="Hauser L."/>
            <person name="Markowitz V."/>
            <person name="Cheng J.-F."/>
            <person name="Hugenholtz P."/>
            <person name="Woyke T."/>
            <person name="Wu D."/>
            <person name="Pukall R."/>
            <person name="Steenblock K."/>
            <person name="Brambilla E."/>
            <person name="Klenk H.-P."/>
            <person name="Eisen J.A."/>
        </authorList>
    </citation>
    <scope>NUCLEOTIDE SEQUENCE [LARGE SCALE GENOMIC DNA]</scope>
    <source>
        <strain evidence="5">DSM 19664 / LMG 22246 / CIP 109416 / KR-200</strain>
    </source>
</reference>
<dbReference type="PATRIC" id="fig|937777.3.peg.2014"/>
<dbReference type="SUPFAM" id="SSF56349">
    <property type="entry name" value="DNA breaking-rejoining enzymes"/>
    <property type="match status" value="1"/>
</dbReference>
<dbReference type="RefSeq" id="WP_015235809.1">
    <property type="nucleotide sequence ID" value="NC_019793.1"/>
</dbReference>
<keyword evidence="5" id="KW-1185">Reference proteome</keyword>
<dbReference type="PROSITE" id="PS51898">
    <property type="entry name" value="TYR_RECOMBINASE"/>
    <property type="match status" value="1"/>
</dbReference>
<dbReference type="GO" id="GO:0006310">
    <property type="term" value="P:DNA recombination"/>
    <property type="evidence" value="ECO:0007669"/>
    <property type="project" value="UniProtKB-KW"/>
</dbReference>
<dbReference type="STRING" id="937777.Deipe_2007"/>
<dbReference type="EMBL" id="CP003382">
    <property type="protein sequence ID" value="AFZ67504.1"/>
    <property type="molecule type" value="Genomic_DNA"/>
</dbReference>
<dbReference type="Pfam" id="PF00589">
    <property type="entry name" value="Phage_integrase"/>
    <property type="match status" value="1"/>
</dbReference>
<protein>
    <submittedName>
        <fullName evidence="4">Site-specific recombinase XerD</fullName>
    </submittedName>
</protein>
<keyword evidence="1" id="KW-0233">DNA recombination</keyword>
<dbReference type="Proteomes" id="UP000010467">
    <property type="component" value="Chromosome"/>
</dbReference>
<dbReference type="InterPro" id="IPR011010">
    <property type="entry name" value="DNA_brk_join_enz"/>
</dbReference>
<organism evidence="4 5">
    <name type="scientific">Deinococcus peraridilitoris (strain DSM 19664 / LMG 22246 / CIP 109416 / KR-200)</name>
    <dbReference type="NCBI Taxonomy" id="937777"/>
    <lineage>
        <taxon>Bacteria</taxon>
        <taxon>Thermotogati</taxon>
        <taxon>Deinococcota</taxon>
        <taxon>Deinococci</taxon>
        <taxon>Deinococcales</taxon>
        <taxon>Deinococcaceae</taxon>
        <taxon>Deinococcus</taxon>
    </lineage>
</organism>
<dbReference type="GO" id="GO:0015074">
    <property type="term" value="P:DNA integration"/>
    <property type="evidence" value="ECO:0007669"/>
    <property type="project" value="InterPro"/>
</dbReference>
<evidence type="ECO:0000256" key="2">
    <source>
        <dbReference type="SAM" id="MobiDB-lite"/>
    </source>
</evidence>
<dbReference type="InterPro" id="IPR002104">
    <property type="entry name" value="Integrase_catalytic"/>
</dbReference>
<gene>
    <name evidence="4" type="ordered locus">Deipe_2007</name>
</gene>
<name>L0A231_DEIPD</name>
<dbReference type="CDD" id="cd00397">
    <property type="entry name" value="DNA_BRE_C"/>
    <property type="match status" value="1"/>
</dbReference>